<dbReference type="PANTHER" id="PTHR43697:SF1">
    <property type="entry name" value="SERINE--TRNA LIGASE"/>
    <property type="match status" value="1"/>
</dbReference>
<dbReference type="InterPro" id="IPR010978">
    <property type="entry name" value="tRNA-bd_arm"/>
</dbReference>
<protein>
    <recommendedName>
        <fullName evidence="12">Serine--tRNA ligase</fullName>
        <ecNumber evidence="12">6.1.1.11</ecNumber>
    </recommendedName>
    <alternativeName>
        <fullName evidence="12">Seryl-tRNA synthetase</fullName>
        <shortName evidence="12">SerRS</shortName>
    </alternativeName>
    <alternativeName>
        <fullName evidence="12">Seryl-tRNA(Ser/Sec) synthetase</fullName>
    </alternativeName>
</protein>
<evidence type="ECO:0000256" key="9">
    <source>
        <dbReference type="ARBA" id="ARBA00023146"/>
    </source>
</evidence>
<evidence type="ECO:0000256" key="12">
    <source>
        <dbReference type="HAMAP-Rule" id="MF_00176"/>
    </source>
</evidence>
<comment type="subcellular location">
    <subcellularLocation>
        <location evidence="1 12">Cytoplasm</location>
    </subcellularLocation>
</comment>
<dbReference type="InterPro" id="IPR033729">
    <property type="entry name" value="SerRS_core"/>
</dbReference>
<dbReference type="InterPro" id="IPR015866">
    <property type="entry name" value="Ser-tRNA-synth_1_N"/>
</dbReference>
<comment type="similarity">
    <text evidence="3 12">Belongs to the class-II aminoacyl-tRNA synthetase family. Type-1 seryl-tRNA synthetase subfamily.</text>
</comment>
<evidence type="ECO:0000313" key="18">
    <source>
        <dbReference type="Proteomes" id="UP000252086"/>
    </source>
</evidence>
<feature type="binding site" evidence="12 13">
    <location>
        <position position="292"/>
    </location>
    <ligand>
        <name>L-serine</name>
        <dbReference type="ChEBI" id="CHEBI:33384"/>
    </ligand>
</feature>
<dbReference type="GO" id="GO:0016260">
    <property type="term" value="P:selenocysteine biosynthetic process"/>
    <property type="evidence" value="ECO:0007669"/>
    <property type="project" value="UniProtKB-UniRule"/>
</dbReference>
<feature type="binding site" evidence="12">
    <location>
        <begin position="238"/>
        <end position="240"/>
    </location>
    <ligand>
        <name>L-serine</name>
        <dbReference type="ChEBI" id="CHEBI:33384"/>
    </ligand>
</feature>
<dbReference type="Gene3D" id="3.30.930.10">
    <property type="entry name" value="Bira Bifunctional Protein, Domain 2"/>
    <property type="match status" value="1"/>
</dbReference>
<dbReference type="InterPro" id="IPR045864">
    <property type="entry name" value="aa-tRNA-synth_II/BPL/LPL"/>
</dbReference>
<evidence type="ECO:0000256" key="8">
    <source>
        <dbReference type="ARBA" id="ARBA00022917"/>
    </source>
</evidence>
<proteinExistence type="inferred from homology"/>
<dbReference type="Gene3D" id="1.10.287.40">
    <property type="entry name" value="Serine-tRNA synthetase, tRNA binding domain"/>
    <property type="match status" value="1"/>
</dbReference>
<feature type="domain" description="Aminoacyl-transfer RNA synthetases class-II family profile" evidence="16">
    <location>
        <begin position="173"/>
        <end position="417"/>
    </location>
</feature>
<evidence type="ECO:0000256" key="1">
    <source>
        <dbReference type="ARBA" id="ARBA00004496"/>
    </source>
</evidence>
<dbReference type="NCBIfam" id="TIGR00414">
    <property type="entry name" value="serS"/>
    <property type="match status" value="1"/>
</dbReference>
<dbReference type="PIRSF" id="PIRSF001529">
    <property type="entry name" value="Ser-tRNA-synth_IIa"/>
    <property type="match status" value="1"/>
</dbReference>
<dbReference type="EMBL" id="QNRF01000004">
    <property type="protein sequence ID" value="RBO83387.1"/>
    <property type="molecule type" value="Genomic_DNA"/>
</dbReference>
<keyword evidence="18" id="KW-1185">Reference proteome</keyword>
<comment type="catalytic activity">
    <reaction evidence="10 12">
        <text>tRNA(Sec) + L-serine + ATP = L-seryl-tRNA(Sec) + AMP + diphosphate + H(+)</text>
        <dbReference type="Rhea" id="RHEA:42580"/>
        <dbReference type="Rhea" id="RHEA-COMP:9742"/>
        <dbReference type="Rhea" id="RHEA-COMP:10128"/>
        <dbReference type="ChEBI" id="CHEBI:15378"/>
        <dbReference type="ChEBI" id="CHEBI:30616"/>
        <dbReference type="ChEBI" id="CHEBI:33019"/>
        <dbReference type="ChEBI" id="CHEBI:33384"/>
        <dbReference type="ChEBI" id="CHEBI:78442"/>
        <dbReference type="ChEBI" id="CHEBI:78533"/>
        <dbReference type="ChEBI" id="CHEBI:456215"/>
        <dbReference type="EC" id="6.1.1.11"/>
    </reaction>
</comment>
<dbReference type="PRINTS" id="PR00981">
    <property type="entry name" value="TRNASYNTHSER"/>
</dbReference>
<dbReference type="HAMAP" id="MF_00176">
    <property type="entry name" value="Ser_tRNA_synth_type1"/>
    <property type="match status" value="1"/>
</dbReference>
<comment type="domain">
    <text evidence="12">Consists of two distinct domains, a catalytic core and a N-terminal extension that is involved in tRNA binding.</text>
</comment>
<feature type="region of interest" description="Disordered" evidence="15">
    <location>
        <begin position="47"/>
        <end position="68"/>
    </location>
</feature>
<sequence>MLDIKALRADPEAIAAQLKKKGYELDVAKFSSLEERRKAIQIETEQLQQSRNSVSKEIGQAMKSGDKEKAADLKAQTATLGDDLNAAKEQLTQVQADMDALLEGIPNIPHESVPAGVSEDDNVEIRRWGEPKNFEFEAKDHVDLGEALEMLDFEAAVKITGSRFAVMRSDLARLHRALTQFMINTHADEHGYSEVYVPYLVNAHSLKGTGQLPKFEQDLFKVPVDKDSGNSDFYLIPTAEVPVTNLARDEIFNDADLHKKFVAHTPCFRSEAGSYGRDTRGMIRQHQFEKVELVHICRPDRSEAVLEELVGHAEAILQKLELPYRTVILCGGDLGFSAHKTYDIEVWLPGQAKYREISSCSNMWDFQARRMQARWRNPETGRPELAHTLNGSGLAVGRTLVAVLENYQNADGSVRVPEVLVPYMGGKTLLSKA</sequence>
<dbReference type="Pfam" id="PF02403">
    <property type="entry name" value="Seryl_tRNA_N"/>
    <property type="match status" value="1"/>
</dbReference>
<evidence type="ECO:0000256" key="13">
    <source>
        <dbReference type="PIRSR" id="PIRSR001529-1"/>
    </source>
</evidence>
<dbReference type="InterPro" id="IPR006195">
    <property type="entry name" value="aa-tRNA-synth_II"/>
</dbReference>
<dbReference type="InterPro" id="IPR042103">
    <property type="entry name" value="SerRS_1_N_sf"/>
</dbReference>
<keyword evidence="5 12" id="KW-0436">Ligase</keyword>
<evidence type="ECO:0000256" key="15">
    <source>
        <dbReference type="SAM" id="MobiDB-lite"/>
    </source>
</evidence>
<gene>
    <name evidence="12" type="primary">serS</name>
    <name evidence="17" type="ORF">DFP76_104202</name>
</gene>
<reference evidence="17 18" key="1">
    <citation type="submission" date="2018-06" db="EMBL/GenBank/DDBJ databases">
        <title>Genomic Encyclopedia of Type Strains, Phase III (KMG-III): the genomes of soil and plant-associated and newly described type strains.</title>
        <authorList>
            <person name="Whitman W."/>
        </authorList>
    </citation>
    <scope>NUCLEOTIDE SEQUENCE [LARGE SCALE GENOMIC DNA]</scope>
    <source>
        <strain evidence="17 18">CECT 7732</strain>
    </source>
</reference>
<dbReference type="GO" id="GO:0004828">
    <property type="term" value="F:serine-tRNA ligase activity"/>
    <property type="evidence" value="ECO:0007669"/>
    <property type="project" value="UniProtKB-UniRule"/>
</dbReference>
<feature type="binding site" evidence="12">
    <location>
        <position position="392"/>
    </location>
    <ligand>
        <name>L-serine</name>
        <dbReference type="ChEBI" id="CHEBI:33384"/>
    </ligand>
</feature>
<keyword evidence="6 12" id="KW-0547">Nucleotide-binding</keyword>
<evidence type="ECO:0000313" key="17">
    <source>
        <dbReference type="EMBL" id="RBO83387.1"/>
    </source>
</evidence>
<dbReference type="UniPathway" id="UPA00906">
    <property type="reaction ID" value="UER00895"/>
</dbReference>
<evidence type="ECO:0000256" key="5">
    <source>
        <dbReference type="ARBA" id="ARBA00022598"/>
    </source>
</evidence>
<dbReference type="PROSITE" id="PS50862">
    <property type="entry name" value="AA_TRNA_LIGASE_II"/>
    <property type="match status" value="1"/>
</dbReference>
<dbReference type="CDD" id="cd00770">
    <property type="entry name" value="SerRS_core"/>
    <property type="match status" value="1"/>
</dbReference>
<evidence type="ECO:0000256" key="7">
    <source>
        <dbReference type="ARBA" id="ARBA00022840"/>
    </source>
</evidence>
<comment type="function">
    <text evidence="12">Catalyzes the attachment of serine to tRNA(Ser). Is also able to aminoacylate tRNA(Sec) with serine, to form the misacylated tRNA L-seryl-tRNA(Sec), which will be further converted into selenocysteinyl-tRNA(Sec).</text>
</comment>
<comment type="pathway">
    <text evidence="2 12">Aminoacyl-tRNA biosynthesis; selenocysteinyl-tRNA(Sec) biosynthesis; L-seryl-tRNA(Sec) from L-serine and tRNA(Sec): step 1/1.</text>
</comment>
<evidence type="ECO:0000256" key="6">
    <source>
        <dbReference type="ARBA" id="ARBA00022741"/>
    </source>
</evidence>
<dbReference type="EC" id="6.1.1.11" evidence="12"/>
<keyword evidence="8 12" id="KW-0648">Protein biosynthesis</keyword>
<dbReference type="GO" id="GO:0005737">
    <property type="term" value="C:cytoplasm"/>
    <property type="evidence" value="ECO:0007669"/>
    <property type="project" value="UniProtKB-SubCell"/>
</dbReference>
<name>A0A366CZZ2_9GAMM</name>
<dbReference type="InterPro" id="IPR002314">
    <property type="entry name" value="aa-tRNA-synt_IIb"/>
</dbReference>
<evidence type="ECO:0000256" key="10">
    <source>
        <dbReference type="ARBA" id="ARBA00047929"/>
    </source>
</evidence>
<comment type="caution">
    <text evidence="12">Lacks conserved residue(s) required for the propagation of feature annotation.</text>
</comment>
<comment type="subunit">
    <text evidence="12">Homodimer. The tRNA molecule binds across the dimer.</text>
</comment>
<feature type="binding site" evidence="13">
    <location>
        <position position="269"/>
    </location>
    <ligand>
        <name>L-serine</name>
        <dbReference type="ChEBI" id="CHEBI:33384"/>
    </ligand>
</feature>
<feature type="binding site" evidence="12 14">
    <location>
        <begin position="269"/>
        <end position="271"/>
    </location>
    <ligand>
        <name>ATP</name>
        <dbReference type="ChEBI" id="CHEBI:30616"/>
    </ligand>
</feature>
<dbReference type="OrthoDB" id="9804647at2"/>
<dbReference type="InterPro" id="IPR002317">
    <property type="entry name" value="Ser-tRNA-ligase_type_1"/>
</dbReference>
<evidence type="ECO:0000256" key="11">
    <source>
        <dbReference type="ARBA" id="ARBA00048823"/>
    </source>
</evidence>
<dbReference type="Pfam" id="PF00587">
    <property type="entry name" value="tRNA-synt_2b"/>
    <property type="match status" value="1"/>
</dbReference>
<keyword evidence="7 12" id="KW-0067">ATP-binding</keyword>
<dbReference type="SUPFAM" id="SSF46589">
    <property type="entry name" value="tRNA-binding arm"/>
    <property type="match status" value="1"/>
</dbReference>
<dbReference type="Proteomes" id="UP000252086">
    <property type="component" value="Unassembled WGS sequence"/>
</dbReference>
<dbReference type="SUPFAM" id="SSF55681">
    <property type="entry name" value="Class II aaRS and biotin synthetases"/>
    <property type="match status" value="1"/>
</dbReference>
<evidence type="ECO:0000256" key="2">
    <source>
        <dbReference type="ARBA" id="ARBA00005045"/>
    </source>
</evidence>
<feature type="binding site" evidence="13">
    <location>
        <position position="390"/>
    </location>
    <ligand>
        <name>L-serine</name>
        <dbReference type="ChEBI" id="CHEBI:33384"/>
    </ligand>
</feature>
<dbReference type="GO" id="GO:0005524">
    <property type="term" value="F:ATP binding"/>
    <property type="evidence" value="ECO:0007669"/>
    <property type="project" value="UniProtKB-UniRule"/>
</dbReference>
<dbReference type="GO" id="GO:0006434">
    <property type="term" value="P:seryl-tRNA aminoacylation"/>
    <property type="evidence" value="ECO:0007669"/>
    <property type="project" value="UniProtKB-UniRule"/>
</dbReference>
<evidence type="ECO:0000256" key="14">
    <source>
        <dbReference type="PIRSR" id="PIRSR001529-2"/>
    </source>
</evidence>
<comment type="caution">
    <text evidence="17">The sequence shown here is derived from an EMBL/GenBank/DDBJ whole genome shotgun (WGS) entry which is preliminary data.</text>
</comment>
<keyword evidence="4 12" id="KW-0963">Cytoplasm</keyword>
<feature type="binding site" evidence="13">
    <location>
        <position position="238"/>
    </location>
    <ligand>
        <name>L-serine</name>
        <dbReference type="ChEBI" id="CHEBI:33384"/>
    </ligand>
</feature>
<accession>A0A366CZZ2</accession>
<dbReference type="PANTHER" id="PTHR43697">
    <property type="entry name" value="SERYL-TRNA SYNTHETASE"/>
    <property type="match status" value="1"/>
</dbReference>
<evidence type="ECO:0000256" key="4">
    <source>
        <dbReference type="ARBA" id="ARBA00022490"/>
    </source>
</evidence>
<dbReference type="RefSeq" id="WP_113874338.1">
    <property type="nucleotide sequence ID" value="NZ_QNRF01000004.1"/>
</dbReference>
<dbReference type="AlphaFoldDB" id="A0A366CZZ2"/>
<organism evidence="17 18">
    <name type="scientific">Marinomonas aquiplantarum</name>
    <dbReference type="NCBI Taxonomy" id="491951"/>
    <lineage>
        <taxon>Bacteria</taxon>
        <taxon>Pseudomonadati</taxon>
        <taxon>Pseudomonadota</taxon>
        <taxon>Gammaproteobacteria</taxon>
        <taxon>Oceanospirillales</taxon>
        <taxon>Oceanospirillaceae</taxon>
        <taxon>Marinomonas</taxon>
    </lineage>
</organism>
<keyword evidence="9 12" id="KW-0030">Aminoacyl-tRNA synthetase</keyword>
<evidence type="ECO:0000256" key="3">
    <source>
        <dbReference type="ARBA" id="ARBA00010728"/>
    </source>
</evidence>
<feature type="binding site" evidence="12 14">
    <location>
        <begin position="356"/>
        <end position="359"/>
    </location>
    <ligand>
        <name>ATP</name>
        <dbReference type="ChEBI" id="CHEBI:30616"/>
    </ligand>
</feature>
<comment type="catalytic activity">
    <reaction evidence="11 12">
        <text>tRNA(Ser) + L-serine + ATP = L-seryl-tRNA(Ser) + AMP + diphosphate + H(+)</text>
        <dbReference type="Rhea" id="RHEA:12292"/>
        <dbReference type="Rhea" id="RHEA-COMP:9669"/>
        <dbReference type="Rhea" id="RHEA-COMP:9703"/>
        <dbReference type="ChEBI" id="CHEBI:15378"/>
        <dbReference type="ChEBI" id="CHEBI:30616"/>
        <dbReference type="ChEBI" id="CHEBI:33019"/>
        <dbReference type="ChEBI" id="CHEBI:33384"/>
        <dbReference type="ChEBI" id="CHEBI:78442"/>
        <dbReference type="ChEBI" id="CHEBI:78533"/>
        <dbReference type="ChEBI" id="CHEBI:456215"/>
        <dbReference type="EC" id="6.1.1.11"/>
    </reaction>
</comment>
<evidence type="ECO:0000259" key="16">
    <source>
        <dbReference type="PROSITE" id="PS50862"/>
    </source>
</evidence>